<dbReference type="Proteomes" id="UP000606974">
    <property type="component" value="Unassembled WGS sequence"/>
</dbReference>
<evidence type="ECO:0000313" key="2">
    <source>
        <dbReference type="Proteomes" id="UP000606974"/>
    </source>
</evidence>
<protein>
    <submittedName>
        <fullName evidence="1">Uncharacterized protein</fullName>
    </submittedName>
</protein>
<evidence type="ECO:0000313" key="1">
    <source>
        <dbReference type="EMBL" id="KAF7501987.1"/>
    </source>
</evidence>
<sequence>DSITATTSSPLERLVSARKDRRDLLSRAALENCAFEHELQQTCFTAGSAAARARARMTMCREETKAFNRCYALQGKFLQALGYMSRSGSSDDDEERIQMHADKLYHRMMDYEAAVDRARRAGTPVPPLASVFEASRPSPSVQQLVELEPEPSSSGGRGLVEKKIRELQLRQGLEELPPHERELAVRAALQEAKMTYLYSEEMKEYAREMDGKRKERQRRLSRLVGEPIGRFVIPDPPPDQGR</sequence>
<feature type="non-terminal residue" evidence="1">
    <location>
        <position position="1"/>
    </location>
</feature>
<keyword evidence="2" id="KW-1185">Reference proteome</keyword>
<feature type="non-terminal residue" evidence="1">
    <location>
        <position position="242"/>
    </location>
</feature>
<gene>
    <name evidence="1" type="ORF">GJ744_002913</name>
</gene>
<dbReference type="OrthoDB" id="2103031at2759"/>
<dbReference type="AlphaFoldDB" id="A0A8H7DXT2"/>
<organism evidence="1 2">
    <name type="scientific">Endocarpon pusillum</name>
    <dbReference type="NCBI Taxonomy" id="364733"/>
    <lineage>
        <taxon>Eukaryota</taxon>
        <taxon>Fungi</taxon>
        <taxon>Dikarya</taxon>
        <taxon>Ascomycota</taxon>
        <taxon>Pezizomycotina</taxon>
        <taxon>Eurotiomycetes</taxon>
        <taxon>Chaetothyriomycetidae</taxon>
        <taxon>Verrucariales</taxon>
        <taxon>Verrucariaceae</taxon>
        <taxon>Endocarpon</taxon>
    </lineage>
</organism>
<comment type="caution">
    <text evidence="1">The sequence shown here is derived from an EMBL/GenBank/DDBJ whole genome shotgun (WGS) entry which is preliminary data.</text>
</comment>
<reference evidence="1" key="1">
    <citation type="submission" date="2020-02" db="EMBL/GenBank/DDBJ databases">
        <authorList>
            <person name="Palmer J.M."/>
        </authorList>
    </citation>
    <scope>NUCLEOTIDE SEQUENCE</scope>
    <source>
        <strain evidence="1">EPUS1.4</strain>
        <tissue evidence="1">Thallus</tissue>
    </source>
</reference>
<accession>A0A8H7DXT2</accession>
<name>A0A8H7DXT2_9EURO</name>
<dbReference type="EMBL" id="JAACFV010001521">
    <property type="protein sequence ID" value="KAF7501987.1"/>
    <property type="molecule type" value="Genomic_DNA"/>
</dbReference>
<proteinExistence type="predicted"/>